<dbReference type="EMBL" id="JXTB01000397">
    <property type="protein sequence ID" value="PON42195.1"/>
    <property type="molecule type" value="Genomic_DNA"/>
</dbReference>
<evidence type="ECO:0000313" key="2">
    <source>
        <dbReference type="Proteomes" id="UP000237105"/>
    </source>
</evidence>
<dbReference type="Proteomes" id="UP000237105">
    <property type="component" value="Unassembled WGS sequence"/>
</dbReference>
<organism evidence="1 2">
    <name type="scientific">Parasponia andersonii</name>
    <name type="common">Sponia andersonii</name>
    <dbReference type="NCBI Taxonomy" id="3476"/>
    <lineage>
        <taxon>Eukaryota</taxon>
        <taxon>Viridiplantae</taxon>
        <taxon>Streptophyta</taxon>
        <taxon>Embryophyta</taxon>
        <taxon>Tracheophyta</taxon>
        <taxon>Spermatophyta</taxon>
        <taxon>Magnoliopsida</taxon>
        <taxon>eudicotyledons</taxon>
        <taxon>Gunneridae</taxon>
        <taxon>Pentapetalae</taxon>
        <taxon>rosids</taxon>
        <taxon>fabids</taxon>
        <taxon>Rosales</taxon>
        <taxon>Cannabaceae</taxon>
        <taxon>Parasponia</taxon>
    </lineage>
</organism>
<dbReference type="AlphaFoldDB" id="A0A2P5B091"/>
<accession>A0A2P5B091</accession>
<keyword evidence="2" id="KW-1185">Reference proteome</keyword>
<sequence>TTVAAVSPCTENAHKEKMNLQIGQKGNSLVITTSHISPQCGGTELESLDINSDIIAYG</sequence>
<name>A0A2P5B091_PARAD</name>
<proteinExistence type="predicted"/>
<comment type="caution">
    <text evidence="1">The sequence shown here is derived from an EMBL/GenBank/DDBJ whole genome shotgun (WGS) entry which is preliminary data.</text>
</comment>
<protein>
    <submittedName>
        <fullName evidence="1">Uncharacterized protein</fullName>
    </submittedName>
</protein>
<feature type="non-terminal residue" evidence="1">
    <location>
        <position position="1"/>
    </location>
</feature>
<evidence type="ECO:0000313" key="1">
    <source>
        <dbReference type="EMBL" id="PON42195.1"/>
    </source>
</evidence>
<reference evidence="2" key="1">
    <citation type="submission" date="2016-06" db="EMBL/GenBank/DDBJ databases">
        <title>Parallel loss of symbiosis genes in relatives of nitrogen-fixing non-legume Parasponia.</title>
        <authorList>
            <person name="Van Velzen R."/>
            <person name="Holmer R."/>
            <person name="Bu F."/>
            <person name="Rutten L."/>
            <person name="Van Zeijl A."/>
            <person name="Liu W."/>
            <person name="Santuari L."/>
            <person name="Cao Q."/>
            <person name="Sharma T."/>
            <person name="Shen D."/>
            <person name="Roswanjaya Y."/>
            <person name="Wardhani T."/>
            <person name="Kalhor M.S."/>
            <person name="Jansen J."/>
            <person name="Van den Hoogen J."/>
            <person name="Gungor B."/>
            <person name="Hartog M."/>
            <person name="Hontelez J."/>
            <person name="Verver J."/>
            <person name="Yang W.-C."/>
            <person name="Schijlen E."/>
            <person name="Repin R."/>
            <person name="Schilthuizen M."/>
            <person name="Schranz E."/>
            <person name="Heidstra R."/>
            <person name="Miyata K."/>
            <person name="Fedorova E."/>
            <person name="Kohlen W."/>
            <person name="Bisseling T."/>
            <person name="Smit S."/>
            <person name="Geurts R."/>
        </authorList>
    </citation>
    <scope>NUCLEOTIDE SEQUENCE [LARGE SCALE GENOMIC DNA]</scope>
    <source>
        <strain evidence="2">cv. WU1-14</strain>
    </source>
</reference>
<gene>
    <name evidence="1" type="ORF">PanWU01x14_283730</name>
</gene>
<dbReference type="OrthoDB" id="10273592at2759"/>